<dbReference type="AlphaFoldDB" id="A0A2I0JHL9"/>
<feature type="compositionally biased region" description="Basic and acidic residues" evidence="1">
    <location>
        <begin position="13"/>
        <end position="25"/>
    </location>
</feature>
<sequence>MRGQNPKAVNARPKPDAGPKPESNKCELEIQKQKMLGRDPKAVNAGVGKRTSLVGIVQAHRGACIGTHMRCADGACMWYAVTHLYMLVVDRPLDHSSSCLGGRVKIVGGLLVMAVTTRLPCGVGGRDGLSLWSQRILLWRSEDRG</sequence>
<comment type="caution">
    <text evidence="2">The sequence shown here is derived from an EMBL/GenBank/DDBJ whole genome shotgun (WGS) entry which is preliminary data.</text>
</comment>
<dbReference type="EMBL" id="PGOL01001703">
    <property type="protein sequence ID" value="PKI55420.1"/>
    <property type="molecule type" value="Genomic_DNA"/>
</dbReference>
<name>A0A2I0JHL9_PUNGR</name>
<reference evidence="2 3" key="1">
    <citation type="submission" date="2017-11" db="EMBL/GenBank/DDBJ databases">
        <title>De-novo sequencing of pomegranate (Punica granatum L.) genome.</title>
        <authorList>
            <person name="Akparov Z."/>
            <person name="Amiraslanov A."/>
            <person name="Hajiyeva S."/>
            <person name="Abbasov M."/>
            <person name="Kaur K."/>
            <person name="Hamwieh A."/>
            <person name="Solovyev V."/>
            <person name="Salamov A."/>
            <person name="Braich B."/>
            <person name="Kosarev P."/>
            <person name="Mahmoud A."/>
            <person name="Hajiyev E."/>
            <person name="Babayeva S."/>
            <person name="Izzatullayeva V."/>
            <person name="Mammadov A."/>
            <person name="Mammadov A."/>
            <person name="Sharifova S."/>
            <person name="Ojaghi J."/>
            <person name="Eynullazada K."/>
            <person name="Bayramov B."/>
            <person name="Abdulazimova A."/>
            <person name="Shahmuradov I."/>
        </authorList>
    </citation>
    <scope>NUCLEOTIDE SEQUENCE [LARGE SCALE GENOMIC DNA]</scope>
    <source>
        <strain evidence="3">cv. AG2017</strain>
        <tissue evidence="2">Leaf</tissue>
    </source>
</reference>
<keyword evidence="3" id="KW-1185">Reference proteome</keyword>
<feature type="region of interest" description="Disordered" evidence="1">
    <location>
        <begin position="1"/>
        <end position="25"/>
    </location>
</feature>
<dbReference type="Proteomes" id="UP000233551">
    <property type="component" value="Unassembled WGS sequence"/>
</dbReference>
<evidence type="ECO:0000256" key="1">
    <source>
        <dbReference type="SAM" id="MobiDB-lite"/>
    </source>
</evidence>
<protein>
    <submittedName>
        <fullName evidence="2">Uncharacterized protein</fullName>
    </submittedName>
</protein>
<organism evidence="2 3">
    <name type="scientific">Punica granatum</name>
    <name type="common">Pomegranate</name>
    <dbReference type="NCBI Taxonomy" id="22663"/>
    <lineage>
        <taxon>Eukaryota</taxon>
        <taxon>Viridiplantae</taxon>
        <taxon>Streptophyta</taxon>
        <taxon>Embryophyta</taxon>
        <taxon>Tracheophyta</taxon>
        <taxon>Spermatophyta</taxon>
        <taxon>Magnoliopsida</taxon>
        <taxon>eudicotyledons</taxon>
        <taxon>Gunneridae</taxon>
        <taxon>Pentapetalae</taxon>
        <taxon>rosids</taxon>
        <taxon>malvids</taxon>
        <taxon>Myrtales</taxon>
        <taxon>Lythraceae</taxon>
        <taxon>Punica</taxon>
    </lineage>
</organism>
<evidence type="ECO:0000313" key="3">
    <source>
        <dbReference type="Proteomes" id="UP000233551"/>
    </source>
</evidence>
<accession>A0A2I0JHL9</accession>
<evidence type="ECO:0000313" key="2">
    <source>
        <dbReference type="EMBL" id="PKI55420.1"/>
    </source>
</evidence>
<gene>
    <name evidence="2" type="ORF">CRG98_024193</name>
</gene>
<proteinExistence type="predicted"/>